<dbReference type="Proteomes" id="UP000007014">
    <property type="component" value="Chromosome 19"/>
</dbReference>
<dbReference type="PANTHER" id="PTHR11040:SF44">
    <property type="entry name" value="PROTEIN ZNTC-RELATED"/>
    <property type="match status" value="1"/>
</dbReference>
<evidence type="ECO:0000256" key="2">
    <source>
        <dbReference type="ARBA" id="ARBA00022692"/>
    </source>
</evidence>
<dbReference type="PANTHER" id="PTHR11040">
    <property type="entry name" value="ZINC/IRON TRANSPORTER"/>
    <property type="match status" value="1"/>
</dbReference>
<keyword evidence="4 5" id="KW-0472">Membrane</keyword>
<feature type="transmembrane region" description="Helical" evidence="5">
    <location>
        <begin position="20"/>
        <end position="42"/>
    </location>
</feature>
<evidence type="ECO:0000256" key="1">
    <source>
        <dbReference type="ARBA" id="ARBA00004141"/>
    </source>
</evidence>
<dbReference type="InterPro" id="IPR003689">
    <property type="entry name" value="ZIP"/>
</dbReference>
<feature type="transmembrane region" description="Helical" evidence="5">
    <location>
        <begin position="54"/>
        <end position="75"/>
    </location>
</feature>
<evidence type="ECO:0000256" key="3">
    <source>
        <dbReference type="ARBA" id="ARBA00022989"/>
    </source>
</evidence>
<protein>
    <submittedName>
        <fullName evidence="6">Probable zinc transporter</fullName>
    </submittedName>
</protein>
<dbReference type="RefSeq" id="XP_005538814.1">
    <property type="nucleotide sequence ID" value="XM_005538757.1"/>
</dbReference>
<evidence type="ECO:0000256" key="5">
    <source>
        <dbReference type="SAM" id="Phobius"/>
    </source>
</evidence>
<dbReference type="HOGENOM" id="CLU_027089_1_2_1"/>
<dbReference type="OMA" id="VGFMNAV"/>
<dbReference type="OrthoDB" id="1995at2759"/>
<feature type="transmembrane region" description="Helical" evidence="5">
    <location>
        <begin position="95"/>
        <end position="115"/>
    </location>
</feature>
<feature type="transmembrane region" description="Helical" evidence="5">
    <location>
        <begin position="372"/>
        <end position="394"/>
    </location>
</feature>
<dbReference type="AlphaFoldDB" id="M1VLV8"/>
<dbReference type="Pfam" id="PF02535">
    <property type="entry name" value="Zip"/>
    <property type="match status" value="1"/>
</dbReference>
<evidence type="ECO:0000313" key="6">
    <source>
        <dbReference type="EMBL" id="BAM82778.1"/>
    </source>
</evidence>
<dbReference type="EMBL" id="AP006501">
    <property type="protein sequence ID" value="BAM82778.1"/>
    <property type="molecule type" value="Genomic_DNA"/>
</dbReference>
<sequence>MASSGPVCNTLGVNNYSNPLHIAGLFVILCGGFLGAFLPVAAKRYPWLRIPGMVLQLGRAFGTGVVIATGFVHMMPPALANLSDACLPGFFTDTYNSLGAAIALGAALFMQLLEFSGRVYIGRYMDRIIAEHAAARKALAFSAKQAHAQVPSEEGTLAALAPDPEAGTLQGASALQPDNAESIQPSPGSELCACAVEEPVVKTQLMHSEGSALCSLALSDEDRSDEKKLLDKAELRNLKLIVIIFEFGVAVHSVIVGLDFGVSTGQTAVTLFAALIFHQFFEGVALGTTISEAGFAWWLVMLMVISFALETPVGTAIGMGISRAYNPNSVASLVIRGVLDGLSAGILIYTGLVDLLTYRFTLNTELHKQQLVWVVLTIAFVWAGAIGMSIIGAWI</sequence>
<reference evidence="6 7" key="1">
    <citation type="journal article" date="2004" name="Nature">
        <title>Genome sequence of the ultrasmall unicellular red alga Cyanidioschyzon merolae 10D.</title>
        <authorList>
            <person name="Matsuzaki M."/>
            <person name="Misumi O."/>
            <person name="Shin-i T."/>
            <person name="Maruyama S."/>
            <person name="Takahara M."/>
            <person name="Miyagishima S."/>
            <person name="Mori T."/>
            <person name="Nishida K."/>
            <person name="Yagisawa F."/>
            <person name="Nishida K."/>
            <person name="Yoshida Y."/>
            <person name="Nishimura Y."/>
            <person name="Nakao S."/>
            <person name="Kobayashi T."/>
            <person name="Momoyama Y."/>
            <person name="Higashiyama T."/>
            <person name="Minoda A."/>
            <person name="Sano M."/>
            <person name="Nomoto H."/>
            <person name="Oishi K."/>
            <person name="Hayashi H."/>
            <person name="Ohta F."/>
            <person name="Nishizaka S."/>
            <person name="Haga S."/>
            <person name="Miura S."/>
            <person name="Morishita T."/>
            <person name="Kabeya Y."/>
            <person name="Terasawa K."/>
            <person name="Suzuki Y."/>
            <person name="Ishii Y."/>
            <person name="Asakawa S."/>
            <person name="Takano H."/>
            <person name="Ohta N."/>
            <person name="Kuroiwa H."/>
            <person name="Tanaka K."/>
            <person name="Shimizu N."/>
            <person name="Sugano S."/>
            <person name="Sato N."/>
            <person name="Nozaki H."/>
            <person name="Ogasawara N."/>
            <person name="Kohara Y."/>
            <person name="Kuroiwa T."/>
        </authorList>
    </citation>
    <scope>NUCLEOTIDE SEQUENCE [LARGE SCALE GENOMIC DNA]</scope>
    <source>
        <strain evidence="6 7">10D</strain>
    </source>
</reference>
<feature type="transmembrane region" description="Helical" evidence="5">
    <location>
        <begin position="237"/>
        <end position="258"/>
    </location>
</feature>
<dbReference type="GO" id="GO:0005886">
    <property type="term" value="C:plasma membrane"/>
    <property type="evidence" value="ECO:0007669"/>
    <property type="project" value="TreeGrafter"/>
</dbReference>
<comment type="subcellular location">
    <subcellularLocation>
        <location evidence="1">Membrane</location>
        <topology evidence="1">Multi-pass membrane protein</topology>
    </subcellularLocation>
</comment>
<keyword evidence="2 5" id="KW-0812">Transmembrane</keyword>
<name>M1VLV8_CYAM1</name>
<keyword evidence="3 5" id="KW-1133">Transmembrane helix</keyword>
<evidence type="ECO:0000313" key="7">
    <source>
        <dbReference type="Proteomes" id="UP000007014"/>
    </source>
</evidence>
<accession>M1VLV8</accession>
<organism evidence="6 7">
    <name type="scientific">Cyanidioschyzon merolae (strain NIES-3377 / 10D)</name>
    <name type="common">Unicellular red alga</name>
    <dbReference type="NCBI Taxonomy" id="280699"/>
    <lineage>
        <taxon>Eukaryota</taxon>
        <taxon>Rhodophyta</taxon>
        <taxon>Bangiophyceae</taxon>
        <taxon>Cyanidiales</taxon>
        <taxon>Cyanidiaceae</taxon>
        <taxon>Cyanidioschyzon</taxon>
    </lineage>
</organism>
<dbReference type="Gramene" id="CMS155CT">
    <property type="protein sequence ID" value="CMS155CT"/>
    <property type="gene ID" value="CMS155C"/>
</dbReference>
<gene>
    <name evidence="6" type="ORF">CYME_CMS155C</name>
</gene>
<dbReference type="KEGG" id="cme:CYME_CMS155C"/>
<feature type="transmembrane region" description="Helical" evidence="5">
    <location>
        <begin position="295"/>
        <end position="321"/>
    </location>
</feature>
<dbReference type="GO" id="GO:0005385">
    <property type="term" value="F:zinc ion transmembrane transporter activity"/>
    <property type="evidence" value="ECO:0007669"/>
    <property type="project" value="TreeGrafter"/>
</dbReference>
<evidence type="ECO:0000256" key="4">
    <source>
        <dbReference type="ARBA" id="ARBA00023136"/>
    </source>
</evidence>
<feature type="transmembrane region" description="Helical" evidence="5">
    <location>
        <begin position="333"/>
        <end position="352"/>
    </location>
</feature>
<proteinExistence type="predicted"/>
<keyword evidence="7" id="KW-1185">Reference proteome</keyword>
<dbReference type="GeneID" id="16997360"/>
<dbReference type="eggNOG" id="KOG1558">
    <property type="taxonomic scope" value="Eukaryota"/>
</dbReference>
<reference evidence="6 7" key="2">
    <citation type="journal article" date="2007" name="BMC Biol.">
        <title>A 100%-complete sequence reveals unusually simple genomic features in the hot-spring red alga Cyanidioschyzon merolae.</title>
        <authorList>
            <person name="Nozaki H."/>
            <person name="Takano H."/>
            <person name="Misumi O."/>
            <person name="Terasawa K."/>
            <person name="Matsuzaki M."/>
            <person name="Maruyama S."/>
            <person name="Nishida K."/>
            <person name="Yagisawa F."/>
            <person name="Yoshida Y."/>
            <person name="Fujiwara T."/>
            <person name="Takio S."/>
            <person name="Tamura K."/>
            <person name="Chung S.J."/>
            <person name="Nakamura S."/>
            <person name="Kuroiwa H."/>
            <person name="Tanaka K."/>
            <person name="Sato N."/>
            <person name="Kuroiwa T."/>
        </authorList>
    </citation>
    <scope>NUCLEOTIDE SEQUENCE [LARGE SCALE GENOMIC DNA]</scope>
    <source>
        <strain evidence="6 7">10D</strain>
    </source>
</reference>